<dbReference type="Pfam" id="PF17851">
    <property type="entry name" value="GH43_C2"/>
    <property type="match status" value="1"/>
</dbReference>
<evidence type="ECO:0000313" key="7">
    <source>
        <dbReference type="Proteomes" id="UP000790580"/>
    </source>
</evidence>
<dbReference type="PANTHER" id="PTHR42812:SF15">
    <property type="entry name" value="HYDROLASE, PUTATIVE (AFU_ORTHOLOGUE AFUA_2G00930)-RELATED"/>
    <property type="match status" value="1"/>
</dbReference>
<protein>
    <submittedName>
        <fullName evidence="6">Glycoside hydrolase 43 family protein</fullName>
    </submittedName>
</protein>
<reference evidence="6 7" key="1">
    <citation type="submission" date="2021-06" db="EMBL/GenBank/DDBJ databases">
        <title>Bacillus sp. RD4P76, an endophyte from a halophyte.</title>
        <authorList>
            <person name="Sun J.-Q."/>
        </authorList>
    </citation>
    <scope>NUCLEOTIDE SEQUENCE [LARGE SCALE GENOMIC DNA]</scope>
    <source>
        <strain evidence="6 7">JCM 17098</strain>
    </source>
</reference>
<keyword evidence="3 4" id="KW-0326">Glycosidase</keyword>
<gene>
    <name evidence="6" type="ORF">KS407_19200</name>
</gene>
<evidence type="ECO:0000259" key="5">
    <source>
        <dbReference type="Pfam" id="PF17851"/>
    </source>
</evidence>
<dbReference type="SUPFAM" id="SSF49899">
    <property type="entry name" value="Concanavalin A-like lectins/glucanases"/>
    <property type="match status" value="1"/>
</dbReference>
<dbReference type="SUPFAM" id="SSF75005">
    <property type="entry name" value="Arabinanase/levansucrase/invertase"/>
    <property type="match status" value="1"/>
</dbReference>
<dbReference type="InterPro" id="IPR041542">
    <property type="entry name" value="GH43_C2"/>
</dbReference>
<evidence type="ECO:0000256" key="2">
    <source>
        <dbReference type="ARBA" id="ARBA00022801"/>
    </source>
</evidence>
<evidence type="ECO:0000256" key="3">
    <source>
        <dbReference type="ARBA" id="ARBA00023295"/>
    </source>
</evidence>
<dbReference type="PANTHER" id="PTHR42812">
    <property type="entry name" value="BETA-XYLOSIDASE"/>
    <property type="match status" value="1"/>
</dbReference>
<dbReference type="InterPro" id="IPR051795">
    <property type="entry name" value="Glycosyl_Hydrlase_43"/>
</dbReference>
<comment type="similarity">
    <text evidence="1 4">Belongs to the glycosyl hydrolase 43 family.</text>
</comment>
<accession>A0ABS6JY72</accession>
<evidence type="ECO:0000256" key="4">
    <source>
        <dbReference type="RuleBase" id="RU361187"/>
    </source>
</evidence>
<dbReference type="EMBL" id="JAHQCR010000082">
    <property type="protein sequence ID" value="MBU9723548.1"/>
    <property type="molecule type" value="Genomic_DNA"/>
</dbReference>
<evidence type="ECO:0000313" key="6">
    <source>
        <dbReference type="EMBL" id="MBU9723548.1"/>
    </source>
</evidence>
<evidence type="ECO:0000256" key="1">
    <source>
        <dbReference type="ARBA" id="ARBA00009865"/>
    </source>
</evidence>
<dbReference type="Pfam" id="PF04616">
    <property type="entry name" value="Glyco_hydro_43"/>
    <property type="match status" value="1"/>
</dbReference>
<dbReference type="InterPro" id="IPR006710">
    <property type="entry name" value="Glyco_hydro_43"/>
</dbReference>
<dbReference type="Gene3D" id="2.60.120.200">
    <property type="match status" value="1"/>
</dbReference>
<dbReference type="RefSeq" id="WP_088073982.1">
    <property type="nucleotide sequence ID" value="NZ_JAHQCR010000082.1"/>
</dbReference>
<dbReference type="Gene3D" id="2.115.10.20">
    <property type="entry name" value="Glycosyl hydrolase domain, family 43"/>
    <property type="match status" value="1"/>
</dbReference>
<sequence length="522" mass="58797">MSKIHSSKQSHTFFTNPVIWADVPDPDVIRVGDVFYMSSTTMHMNPGVPIMKSHDLVNWEIVNYVYDILANREEQTLCNGKNEYGKGSWASSLRYHDGTFYLAVGSLSTQETYIFQTENIETGTWSRYTIDGYYHDMSLLFDDDGRVYMVYDGGDIKVVELTSDATAIKEGGLQKVIIPDASLVACQTEDNILLKAEGAHIHKVNGMYYIFTIAWPKNGNRTQVVHRASQIDGVYEGRICINDQDDTGTAQGGIVDTVDGRWYAMLFQDSGSVGRCPWVIPVTWEDDWPVFGDNGYMPKEIPIPIQPVGAPTNHLIVASDEFSQAQGTTSHEPEQLANVWQWNHNPDNENWSLTERPGFLRLTTGHTCATIEEARNTLTQRTYGPKCSGHIALEIGQMKNGDVAGLAAFQKDYGFVGVKMEGDLKNIVMVNAMGGSEKTVESFPATVDRIYFKVDFDFTNQTDKATFFYSVDDEDWREIGNTLQMSYKLDHFMGYRFALFNYATKTTGGYVDFDYFRVSVSE</sequence>
<organism evidence="6 7">
    <name type="scientific">Evansella alkalicola</name>
    <dbReference type="NCBI Taxonomy" id="745819"/>
    <lineage>
        <taxon>Bacteria</taxon>
        <taxon>Bacillati</taxon>
        <taxon>Bacillota</taxon>
        <taxon>Bacilli</taxon>
        <taxon>Bacillales</taxon>
        <taxon>Bacillaceae</taxon>
        <taxon>Evansella</taxon>
    </lineage>
</organism>
<proteinExistence type="inferred from homology"/>
<keyword evidence="2 4" id="KW-0378">Hydrolase</keyword>
<dbReference type="CDD" id="cd09001">
    <property type="entry name" value="GH43_FsAxh1-like"/>
    <property type="match status" value="1"/>
</dbReference>
<dbReference type="InterPro" id="IPR023296">
    <property type="entry name" value="Glyco_hydro_beta-prop_sf"/>
</dbReference>
<comment type="caution">
    <text evidence="6">The sequence shown here is derived from an EMBL/GenBank/DDBJ whole genome shotgun (WGS) entry which is preliminary data.</text>
</comment>
<keyword evidence="7" id="KW-1185">Reference proteome</keyword>
<dbReference type="Proteomes" id="UP000790580">
    <property type="component" value="Unassembled WGS sequence"/>
</dbReference>
<feature type="domain" description="Beta-xylosidase C-terminal Concanavalin A-like" evidence="5">
    <location>
        <begin position="333"/>
        <end position="518"/>
    </location>
</feature>
<dbReference type="InterPro" id="IPR013320">
    <property type="entry name" value="ConA-like_dom_sf"/>
</dbReference>
<dbReference type="GO" id="GO:0016787">
    <property type="term" value="F:hydrolase activity"/>
    <property type="evidence" value="ECO:0007669"/>
    <property type="project" value="UniProtKB-KW"/>
</dbReference>
<name>A0ABS6JY72_9BACI</name>